<accession>A0A6C0B219</accession>
<protein>
    <submittedName>
        <fullName evidence="1">Uncharacterized protein</fullName>
    </submittedName>
</protein>
<dbReference type="AlphaFoldDB" id="A0A6C0B219"/>
<evidence type="ECO:0000313" key="1">
    <source>
        <dbReference type="EMBL" id="QHS85578.1"/>
    </source>
</evidence>
<reference evidence="1" key="1">
    <citation type="journal article" date="2020" name="Nature">
        <title>Giant virus diversity and host interactions through global metagenomics.</title>
        <authorList>
            <person name="Schulz F."/>
            <person name="Roux S."/>
            <person name="Paez-Espino D."/>
            <person name="Jungbluth S."/>
            <person name="Walsh D.A."/>
            <person name="Denef V.J."/>
            <person name="McMahon K.D."/>
            <person name="Konstantinidis K.T."/>
            <person name="Eloe-Fadrosh E.A."/>
            <person name="Kyrpides N.C."/>
            <person name="Woyke T."/>
        </authorList>
    </citation>
    <scope>NUCLEOTIDE SEQUENCE</scope>
    <source>
        <strain evidence="1">GVMAG-M-3300009182-78</strain>
    </source>
</reference>
<name>A0A6C0B219_9ZZZZ</name>
<dbReference type="EMBL" id="MN739044">
    <property type="protein sequence ID" value="QHS85578.1"/>
    <property type="molecule type" value="Genomic_DNA"/>
</dbReference>
<organism evidence="1">
    <name type="scientific">viral metagenome</name>
    <dbReference type="NCBI Taxonomy" id="1070528"/>
    <lineage>
        <taxon>unclassified sequences</taxon>
        <taxon>metagenomes</taxon>
        <taxon>organismal metagenomes</taxon>
    </lineage>
</organism>
<proteinExistence type="predicted"/>
<sequence length="58" mass="6743">MIHAKPKQHKVQNKILCVTKIASYSKPPKKIFKNTMLATQKIQSQTLYFLVHYTAKIN</sequence>